<dbReference type="EMBL" id="KV784385">
    <property type="protein sequence ID" value="OEU07453.1"/>
    <property type="molecule type" value="Genomic_DNA"/>
</dbReference>
<gene>
    <name evidence="1" type="ORF">FRACYDRAFT_250848</name>
</gene>
<dbReference type="AlphaFoldDB" id="A0A1E7EPI8"/>
<sequence length="119" mass="13268">MADAAGKAALYLWWMLEEIGIIMNKPTPILADNQVEEKVTAEEEGNTTPAMEKMEREQTQNIVGHVVLISNIPVWLVDLSRIQRITTNKQQQQIGGTDPSATYISENDGVGGMTKWLKK</sequence>
<evidence type="ECO:0000313" key="1">
    <source>
        <dbReference type="EMBL" id="OEU07453.1"/>
    </source>
</evidence>
<protein>
    <submittedName>
        <fullName evidence="1">Uncharacterized protein</fullName>
    </submittedName>
</protein>
<keyword evidence="2" id="KW-1185">Reference proteome</keyword>
<dbReference type="InParanoid" id="A0A1E7EPI8"/>
<accession>A0A1E7EPI8</accession>
<dbReference type="KEGG" id="fcy:FRACYDRAFT_250848"/>
<name>A0A1E7EPI8_9STRA</name>
<dbReference type="Proteomes" id="UP000095751">
    <property type="component" value="Unassembled WGS sequence"/>
</dbReference>
<organism evidence="1 2">
    <name type="scientific">Fragilariopsis cylindrus CCMP1102</name>
    <dbReference type="NCBI Taxonomy" id="635003"/>
    <lineage>
        <taxon>Eukaryota</taxon>
        <taxon>Sar</taxon>
        <taxon>Stramenopiles</taxon>
        <taxon>Ochrophyta</taxon>
        <taxon>Bacillariophyta</taxon>
        <taxon>Bacillariophyceae</taxon>
        <taxon>Bacillariophycidae</taxon>
        <taxon>Bacillariales</taxon>
        <taxon>Bacillariaceae</taxon>
        <taxon>Fragilariopsis</taxon>
    </lineage>
</organism>
<dbReference type="OrthoDB" id="430476at2759"/>
<evidence type="ECO:0000313" key="2">
    <source>
        <dbReference type="Proteomes" id="UP000095751"/>
    </source>
</evidence>
<reference evidence="1 2" key="1">
    <citation type="submission" date="2016-09" db="EMBL/GenBank/DDBJ databases">
        <title>Extensive genetic diversity and differential bi-allelic expression allows diatom success in the polar Southern Ocean.</title>
        <authorList>
            <consortium name="DOE Joint Genome Institute"/>
            <person name="Mock T."/>
            <person name="Otillar R.P."/>
            <person name="Strauss J."/>
            <person name="Dupont C."/>
            <person name="Frickenhaus S."/>
            <person name="Maumus F."/>
            <person name="Mcmullan M."/>
            <person name="Sanges R."/>
            <person name="Schmutz J."/>
            <person name="Toseland A."/>
            <person name="Valas R."/>
            <person name="Veluchamy A."/>
            <person name="Ward B.J."/>
            <person name="Allen A."/>
            <person name="Barry K."/>
            <person name="Falciatore A."/>
            <person name="Ferrante M."/>
            <person name="Fortunato A.E."/>
            <person name="Gloeckner G."/>
            <person name="Gruber A."/>
            <person name="Hipkin R."/>
            <person name="Janech M."/>
            <person name="Kroth P."/>
            <person name="Leese F."/>
            <person name="Lindquist E."/>
            <person name="Lyon B.R."/>
            <person name="Martin J."/>
            <person name="Mayer C."/>
            <person name="Parker M."/>
            <person name="Quesneville H."/>
            <person name="Raymond J."/>
            <person name="Uhlig C."/>
            <person name="Valentin K.U."/>
            <person name="Worden A.Z."/>
            <person name="Armbrust E.V."/>
            <person name="Bowler C."/>
            <person name="Green B."/>
            <person name="Moulton V."/>
            <person name="Van Oosterhout C."/>
            <person name="Grigoriev I."/>
        </authorList>
    </citation>
    <scope>NUCLEOTIDE SEQUENCE [LARGE SCALE GENOMIC DNA]</scope>
    <source>
        <strain evidence="1 2">CCMP1102</strain>
    </source>
</reference>
<proteinExistence type="predicted"/>